<sequence>MRVWSRSADAVPAVAHLTAAGGVRPRRHISSCSAGQSPSLARRSLNSAPAGPHDARPHHSRLDVTAPPHANTLAQTHTHTPSTFRHPPPAALLLVAPFCLVSCARRTRGSTARQKCPQPTSDTGVCLPPCACMCVPVHSLAGPPGLLPA</sequence>
<evidence type="ECO:0000313" key="2">
    <source>
        <dbReference type="EMBL" id="VEL28466.1"/>
    </source>
</evidence>
<name>A0A3S5AP22_9PLAT</name>
<feature type="compositionally biased region" description="Basic and acidic residues" evidence="1">
    <location>
        <begin position="53"/>
        <end position="62"/>
    </location>
</feature>
<accession>A0A3S5AP22</accession>
<dbReference type="EMBL" id="CAAALY010095236">
    <property type="protein sequence ID" value="VEL28466.1"/>
    <property type="molecule type" value="Genomic_DNA"/>
</dbReference>
<comment type="caution">
    <text evidence="2">The sequence shown here is derived from an EMBL/GenBank/DDBJ whole genome shotgun (WGS) entry which is preliminary data.</text>
</comment>
<gene>
    <name evidence="2" type="ORF">PXEA_LOCUS21906</name>
</gene>
<keyword evidence="3" id="KW-1185">Reference proteome</keyword>
<feature type="region of interest" description="Disordered" evidence="1">
    <location>
        <begin position="22"/>
        <end position="66"/>
    </location>
</feature>
<dbReference type="Proteomes" id="UP000784294">
    <property type="component" value="Unassembled WGS sequence"/>
</dbReference>
<protein>
    <submittedName>
        <fullName evidence="2">Uncharacterized protein</fullName>
    </submittedName>
</protein>
<organism evidence="2 3">
    <name type="scientific">Protopolystoma xenopodis</name>
    <dbReference type="NCBI Taxonomy" id="117903"/>
    <lineage>
        <taxon>Eukaryota</taxon>
        <taxon>Metazoa</taxon>
        <taxon>Spiralia</taxon>
        <taxon>Lophotrochozoa</taxon>
        <taxon>Platyhelminthes</taxon>
        <taxon>Monogenea</taxon>
        <taxon>Polyopisthocotylea</taxon>
        <taxon>Polystomatidea</taxon>
        <taxon>Polystomatidae</taxon>
        <taxon>Protopolystoma</taxon>
    </lineage>
</organism>
<reference evidence="2" key="1">
    <citation type="submission" date="2018-11" db="EMBL/GenBank/DDBJ databases">
        <authorList>
            <consortium name="Pathogen Informatics"/>
        </authorList>
    </citation>
    <scope>NUCLEOTIDE SEQUENCE</scope>
</reference>
<feature type="compositionally biased region" description="Polar residues" evidence="1">
    <location>
        <begin position="30"/>
        <end position="47"/>
    </location>
</feature>
<proteinExistence type="predicted"/>
<evidence type="ECO:0000313" key="3">
    <source>
        <dbReference type="Proteomes" id="UP000784294"/>
    </source>
</evidence>
<dbReference type="AlphaFoldDB" id="A0A3S5AP22"/>
<evidence type="ECO:0000256" key="1">
    <source>
        <dbReference type="SAM" id="MobiDB-lite"/>
    </source>
</evidence>